<dbReference type="GO" id="GO:0000981">
    <property type="term" value="F:DNA-binding transcription factor activity, RNA polymerase II-specific"/>
    <property type="evidence" value="ECO:0007669"/>
    <property type="project" value="InterPro"/>
</dbReference>
<dbReference type="SUPFAM" id="SSF57701">
    <property type="entry name" value="Zn2/Cys6 DNA-binding domain"/>
    <property type="match status" value="1"/>
</dbReference>
<evidence type="ECO:0000256" key="1">
    <source>
        <dbReference type="ARBA" id="ARBA00004123"/>
    </source>
</evidence>
<name>A0A8K0NIV2_9HYPO</name>
<dbReference type="PANTHER" id="PTHR46910">
    <property type="entry name" value="TRANSCRIPTION FACTOR PDR1"/>
    <property type="match status" value="1"/>
</dbReference>
<evidence type="ECO:0000313" key="8">
    <source>
        <dbReference type="EMBL" id="KAG5929171.1"/>
    </source>
</evidence>
<evidence type="ECO:0000256" key="2">
    <source>
        <dbReference type="ARBA" id="ARBA00022723"/>
    </source>
</evidence>
<dbReference type="Gene3D" id="4.10.240.10">
    <property type="entry name" value="Zn(2)-C6 fungal-type DNA-binding domain"/>
    <property type="match status" value="1"/>
</dbReference>
<dbReference type="GO" id="GO:0003677">
    <property type="term" value="F:DNA binding"/>
    <property type="evidence" value="ECO:0007669"/>
    <property type="project" value="UniProtKB-KW"/>
</dbReference>
<keyword evidence="5" id="KW-0804">Transcription</keyword>
<dbReference type="Proteomes" id="UP000811619">
    <property type="component" value="Unassembled WGS sequence"/>
</dbReference>
<dbReference type="InterPro" id="IPR036864">
    <property type="entry name" value="Zn2-C6_fun-type_DNA-bd_sf"/>
</dbReference>
<keyword evidence="3" id="KW-0805">Transcription regulation</keyword>
<dbReference type="InterPro" id="IPR050987">
    <property type="entry name" value="AtrR-like"/>
</dbReference>
<evidence type="ECO:0000256" key="4">
    <source>
        <dbReference type="ARBA" id="ARBA00023125"/>
    </source>
</evidence>
<dbReference type="PANTHER" id="PTHR46910:SF37">
    <property type="entry name" value="ZN(II)2CYS6 TRANSCRIPTION FACTOR (EUROFUNG)"/>
    <property type="match status" value="1"/>
</dbReference>
<dbReference type="PROSITE" id="PS50048">
    <property type="entry name" value="ZN2_CY6_FUNGAL_2"/>
    <property type="match status" value="1"/>
</dbReference>
<gene>
    <name evidence="8" type="ORF">E4U42_006899</name>
</gene>
<dbReference type="InterPro" id="IPR007219">
    <property type="entry name" value="XnlR_reg_dom"/>
</dbReference>
<dbReference type="CDD" id="cd12148">
    <property type="entry name" value="fungal_TF_MHR"/>
    <property type="match status" value="1"/>
</dbReference>
<dbReference type="AlphaFoldDB" id="A0A8K0NIV2"/>
<keyword evidence="6" id="KW-0539">Nucleus</keyword>
<dbReference type="EMBL" id="SRPY01000075">
    <property type="protein sequence ID" value="KAG5929171.1"/>
    <property type="molecule type" value="Genomic_DNA"/>
</dbReference>
<organism evidence="8 9">
    <name type="scientific">Claviceps africana</name>
    <dbReference type="NCBI Taxonomy" id="83212"/>
    <lineage>
        <taxon>Eukaryota</taxon>
        <taxon>Fungi</taxon>
        <taxon>Dikarya</taxon>
        <taxon>Ascomycota</taxon>
        <taxon>Pezizomycotina</taxon>
        <taxon>Sordariomycetes</taxon>
        <taxon>Hypocreomycetidae</taxon>
        <taxon>Hypocreales</taxon>
        <taxon>Clavicipitaceae</taxon>
        <taxon>Claviceps</taxon>
    </lineage>
</organism>
<proteinExistence type="predicted"/>
<dbReference type="OrthoDB" id="39175at2759"/>
<dbReference type="GO" id="GO:0008270">
    <property type="term" value="F:zinc ion binding"/>
    <property type="evidence" value="ECO:0007669"/>
    <property type="project" value="InterPro"/>
</dbReference>
<accession>A0A8K0NIV2</accession>
<reference evidence="8" key="1">
    <citation type="journal article" date="2020" name="bioRxiv">
        <title>Whole genome comparisons of ergot fungi reveals the divergence and evolution of species within the genus Claviceps are the result of varying mechanisms driving genome evolution and host range expansion.</title>
        <authorList>
            <person name="Wyka S.A."/>
            <person name="Mondo S.J."/>
            <person name="Liu M."/>
            <person name="Dettman J."/>
            <person name="Nalam V."/>
            <person name="Broders K.D."/>
        </authorList>
    </citation>
    <scope>NUCLEOTIDE SEQUENCE</scope>
    <source>
        <strain evidence="8">CCC 489</strain>
    </source>
</reference>
<dbReference type="GO" id="GO:0006351">
    <property type="term" value="P:DNA-templated transcription"/>
    <property type="evidence" value="ECO:0007669"/>
    <property type="project" value="InterPro"/>
</dbReference>
<dbReference type="GO" id="GO:0005634">
    <property type="term" value="C:nucleus"/>
    <property type="evidence" value="ECO:0007669"/>
    <property type="project" value="UniProtKB-SubCell"/>
</dbReference>
<dbReference type="SMART" id="SM00906">
    <property type="entry name" value="Fungal_trans"/>
    <property type="match status" value="1"/>
</dbReference>
<evidence type="ECO:0000256" key="3">
    <source>
        <dbReference type="ARBA" id="ARBA00023015"/>
    </source>
</evidence>
<dbReference type="SMART" id="SM00066">
    <property type="entry name" value="GAL4"/>
    <property type="match status" value="1"/>
</dbReference>
<dbReference type="InterPro" id="IPR001138">
    <property type="entry name" value="Zn2Cys6_DnaBD"/>
</dbReference>
<feature type="domain" description="Zn(2)-C6 fungal-type" evidence="7">
    <location>
        <begin position="8"/>
        <end position="44"/>
    </location>
</feature>
<keyword evidence="2" id="KW-0479">Metal-binding</keyword>
<sequence length="662" mass="74824">MSSRVNKSCDQCRLRKVRCISPDSSPGAHTVCIPCARRGEICHFSVHKRRFLPKVSETSQTPLTPGASRDFSDLYIDCMLRDGPQNETLTDETGVIKTSDDRVPSSTLTFFSDPQLDQLSQKIGSDRLKTLIHKIDTIITERLRGRASTSWTRIHFTKPQQPVVIYKEVADGYIDAYFKFVHPVYPFLDRGEFTSRTLSHDDTSDAPEDKTFSALYYSVLALGSQYVDGGTFQPGQGVTWNLFQTALGYVADVIVPKETLENLQALTAMSVFATNACCLQLEDTLIGEAARMALSLRYHKSANSSVSELRTFWVIYYMEKQSCFQNRMSSIISDDDVACPIPPAPDSIFEEFNWFLSAIRFARLSSVAYSTLFTVSARRQSQDAYLKAIDHVYQRLEDWRLSIPNGFRPGESFHHLSMLAGSGVKLVAVQTQYLYFSMRVVLERLVMRVASHQDVRRENSKLYLMWAARTIIELTRHIDIEPHVPVFIMGVMPMSGLFILFDFVMHNPLHEETRDNIALLDAATGYFSHLEYISKGALPGSIISEFTQIARDFCYQAERSAKLSKLRNEDLVHDVSSAVSVDTNVSQSDQPEDATHTFSTHVLPENEYLQPPTMEMADDALVYPVLENCYFPEGGQLLEYGDMGDMRTFFGALLSDFGENQQ</sequence>
<keyword evidence="4" id="KW-0238">DNA-binding</keyword>
<keyword evidence="9" id="KW-1185">Reference proteome</keyword>
<dbReference type="PROSITE" id="PS00463">
    <property type="entry name" value="ZN2_CY6_FUNGAL_1"/>
    <property type="match status" value="1"/>
</dbReference>
<protein>
    <recommendedName>
        <fullName evidence="7">Zn(2)-C6 fungal-type domain-containing protein</fullName>
    </recommendedName>
</protein>
<comment type="subcellular location">
    <subcellularLocation>
        <location evidence="1">Nucleus</location>
    </subcellularLocation>
</comment>
<evidence type="ECO:0000256" key="6">
    <source>
        <dbReference type="ARBA" id="ARBA00023242"/>
    </source>
</evidence>
<dbReference type="Pfam" id="PF04082">
    <property type="entry name" value="Fungal_trans"/>
    <property type="match status" value="1"/>
</dbReference>
<evidence type="ECO:0000256" key="5">
    <source>
        <dbReference type="ARBA" id="ARBA00023163"/>
    </source>
</evidence>
<evidence type="ECO:0000259" key="7">
    <source>
        <dbReference type="PROSITE" id="PS50048"/>
    </source>
</evidence>
<evidence type="ECO:0000313" key="9">
    <source>
        <dbReference type="Proteomes" id="UP000811619"/>
    </source>
</evidence>
<dbReference type="CDD" id="cd00067">
    <property type="entry name" value="GAL4"/>
    <property type="match status" value="1"/>
</dbReference>
<comment type="caution">
    <text evidence="8">The sequence shown here is derived from an EMBL/GenBank/DDBJ whole genome shotgun (WGS) entry which is preliminary data.</text>
</comment>